<feature type="compositionally biased region" description="Pro residues" evidence="1">
    <location>
        <begin position="28"/>
        <end position="41"/>
    </location>
</feature>
<proteinExistence type="predicted"/>
<evidence type="ECO:0000256" key="1">
    <source>
        <dbReference type="SAM" id="MobiDB-lite"/>
    </source>
</evidence>
<keyword evidence="2" id="KW-1185">Reference proteome</keyword>
<feature type="region of interest" description="Disordered" evidence="1">
    <location>
        <begin position="1"/>
        <end position="66"/>
    </location>
</feature>
<feature type="compositionally biased region" description="Polar residues" evidence="1">
    <location>
        <begin position="1"/>
        <end position="10"/>
    </location>
</feature>
<reference evidence="3" key="1">
    <citation type="submission" date="2016-11" db="UniProtKB">
        <authorList>
            <consortium name="WormBaseParasite"/>
        </authorList>
    </citation>
    <scope>IDENTIFICATION</scope>
</reference>
<protein>
    <submittedName>
        <fullName evidence="3">Uncharacterized protein</fullName>
    </submittedName>
</protein>
<name>A0A1I8FAI5_9PLAT</name>
<sequence length="66" mass="6995">MSRTAATRTCSLRLPTSRVDRSPSTSPAAPPSMSPSAAPPSPHRRRHSAPPSREQVARPALALLVL</sequence>
<dbReference type="WBParaSite" id="maker-unitig_27108-snap-gene-0.1-mRNA-1">
    <property type="protein sequence ID" value="maker-unitig_27108-snap-gene-0.1-mRNA-1"/>
    <property type="gene ID" value="maker-unitig_27108-snap-gene-0.1"/>
</dbReference>
<organism evidence="2 3">
    <name type="scientific">Macrostomum lignano</name>
    <dbReference type="NCBI Taxonomy" id="282301"/>
    <lineage>
        <taxon>Eukaryota</taxon>
        <taxon>Metazoa</taxon>
        <taxon>Spiralia</taxon>
        <taxon>Lophotrochozoa</taxon>
        <taxon>Platyhelminthes</taxon>
        <taxon>Rhabditophora</taxon>
        <taxon>Macrostomorpha</taxon>
        <taxon>Macrostomida</taxon>
        <taxon>Macrostomidae</taxon>
        <taxon>Macrostomum</taxon>
    </lineage>
</organism>
<dbReference type="AlphaFoldDB" id="A0A1I8FAI5"/>
<evidence type="ECO:0000313" key="3">
    <source>
        <dbReference type="WBParaSite" id="maker-unitig_27108-snap-gene-0.1-mRNA-1"/>
    </source>
</evidence>
<evidence type="ECO:0000313" key="2">
    <source>
        <dbReference type="Proteomes" id="UP000095280"/>
    </source>
</evidence>
<accession>A0A1I8FAI5</accession>
<dbReference type="Proteomes" id="UP000095280">
    <property type="component" value="Unplaced"/>
</dbReference>